<organism evidence="1">
    <name type="scientific">marine sediment metagenome</name>
    <dbReference type="NCBI Taxonomy" id="412755"/>
    <lineage>
        <taxon>unclassified sequences</taxon>
        <taxon>metagenomes</taxon>
        <taxon>ecological metagenomes</taxon>
    </lineage>
</organism>
<name>X1SHG7_9ZZZZ</name>
<dbReference type="AlphaFoldDB" id="X1SHG7"/>
<sequence length="58" mass="6793">MKQITIAYTAYKVLIIPDEAPTETAEFEQWLYDTNTTDDDYVISEETTDRFINDVEEP</sequence>
<protein>
    <submittedName>
        <fullName evidence="1">Uncharacterized protein</fullName>
    </submittedName>
</protein>
<dbReference type="EMBL" id="BARW01011942">
    <property type="protein sequence ID" value="GAI78571.1"/>
    <property type="molecule type" value="Genomic_DNA"/>
</dbReference>
<proteinExistence type="predicted"/>
<evidence type="ECO:0000313" key="1">
    <source>
        <dbReference type="EMBL" id="GAI78571.1"/>
    </source>
</evidence>
<gene>
    <name evidence="1" type="ORF">S12H4_22772</name>
</gene>
<comment type="caution">
    <text evidence="1">The sequence shown here is derived from an EMBL/GenBank/DDBJ whole genome shotgun (WGS) entry which is preliminary data.</text>
</comment>
<feature type="non-terminal residue" evidence="1">
    <location>
        <position position="58"/>
    </location>
</feature>
<accession>X1SHG7</accession>
<reference evidence="1" key="1">
    <citation type="journal article" date="2014" name="Front. Microbiol.">
        <title>High frequency of phylogenetically diverse reductive dehalogenase-homologous genes in deep subseafloor sedimentary metagenomes.</title>
        <authorList>
            <person name="Kawai M."/>
            <person name="Futagami T."/>
            <person name="Toyoda A."/>
            <person name="Takaki Y."/>
            <person name="Nishi S."/>
            <person name="Hori S."/>
            <person name="Arai W."/>
            <person name="Tsubouchi T."/>
            <person name="Morono Y."/>
            <person name="Uchiyama I."/>
            <person name="Ito T."/>
            <person name="Fujiyama A."/>
            <person name="Inagaki F."/>
            <person name="Takami H."/>
        </authorList>
    </citation>
    <scope>NUCLEOTIDE SEQUENCE</scope>
    <source>
        <strain evidence="1">Expedition CK06-06</strain>
    </source>
</reference>